<keyword evidence="1" id="KW-0472">Membrane</keyword>
<sequence>MFIFLTFLLIIGSVFTSCTSQTSCESCLTSYLCDWCEDNKKCYDSTLDNENCSDWKYFKSDCPGYLAKILGAVFGAIAGVIILSICCVCLVRRAQKKKLQSYTSSNNNISLKPVTVTTPTTLQEPNYEPNYKPNYEPNFQPSYQPNYQPNYQEPNFQPNYQEPNFQQPIFNQIIKNQIFNLQIIKVLIIISNLLFK</sequence>
<evidence type="ECO:0000313" key="3">
    <source>
        <dbReference type="EMBL" id="KAJ5068192.1"/>
    </source>
</evidence>
<accession>A0A9Q0L8B2</accession>
<protein>
    <recommendedName>
        <fullName evidence="5">PSI domain-containing protein</fullName>
    </recommendedName>
</protein>
<keyword evidence="1" id="KW-1133">Transmembrane helix</keyword>
<feature type="chain" id="PRO_5040324485" description="PSI domain-containing protein" evidence="2">
    <location>
        <begin position="17"/>
        <end position="196"/>
    </location>
</feature>
<keyword evidence="4" id="KW-1185">Reference proteome</keyword>
<comment type="caution">
    <text evidence="3">The sequence shown here is derived from an EMBL/GenBank/DDBJ whole genome shotgun (WGS) entry which is preliminary data.</text>
</comment>
<keyword evidence="2" id="KW-0732">Signal</keyword>
<evidence type="ECO:0000256" key="2">
    <source>
        <dbReference type="SAM" id="SignalP"/>
    </source>
</evidence>
<evidence type="ECO:0000256" key="1">
    <source>
        <dbReference type="SAM" id="Phobius"/>
    </source>
</evidence>
<name>A0A9Q0L8B2_ANAIG</name>
<dbReference type="AlphaFoldDB" id="A0A9Q0L8B2"/>
<keyword evidence="1" id="KW-0812">Transmembrane</keyword>
<dbReference type="OrthoDB" id="384723at2759"/>
<reference evidence="3" key="1">
    <citation type="submission" date="2022-10" db="EMBL/GenBank/DDBJ databases">
        <title>Novel sulphate-reducing endosymbionts in the free-living metamonad Anaeramoeba.</title>
        <authorList>
            <person name="Jerlstrom-Hultqvist J."/>
            <person name="Cepicka I."/>
            <person name="Gallot-Lavallee L."/>
            <person name="Salas-Leiva D."/>
            <person name="Curtis B.A."/>
            <person name="Zahonova K."/>
            <person name="Pipaliya S."/>
            <person name="Dacks J."/>
            <person name="Roger A.J."/>
        </authorList>
    </citation>
    <scope>NUCLEOTIDE SEQUENCE</scope>
    <source>
        <strain evidence="3">BMAN</strain>
    </source>
</reference>
<organism evidence="3 4">
    <name type="scientific">Anaeramoeba ignava</name>
    <name type="common">Anaerobic marine amoeba</name>
    <dbReference type="NCBI Taxonomy" id="1746090"/>
    <lineage>
        <taxon>Eukaryota</taxon>
        <taxon>Metamonada</taxon>
        <taxon>Anaeramoebidae</taxon>
        <taxon>Anaeramoeba</taxon>
    </lineage>
</organism>
<feature type="transmembrane region" description="Helical" evidence="1">
    <location>
        <begin position="65"/>
        <end position="91"/>
    </location>
</feature>
<dbReference type="EMBL" id="JAPDFW010000119">
    <property type="protein sequence ID" value="KAJ5068192.1"/>
    <property type="molecule type" value="Genomic_DNA"/>
</dbReference>
<proteinExistence type="predicted"/>
<gene>
    <name evidence="3" type="ORF">M0811_12528</name>
</gene>
<evidence type="ECO:0000313" key="4">
    <source>
        <dbReference type="Proteomes" id="UP001149090"/>
    </source>
</evidence>
<evidence type="ECO:0008006" key="5">
    <source>
        <dbReference type="Google" id="ProtNLM"/>
    </source>
</evidence>
<feature type="signal peptide" evidence="2">
    <location>
        <begin position="1"/>
        <end position="16"/>
    </location>
</feature>
<dbReference type="Proteomes" id="UP001149090">
    <property type="component" value="Unassembled WGS sequence"/>
</dbReference>